<dbReference type="Pfam" id="PF13302">
    <property type="entry name" value="Acetyltransf_3"/>
    <property type="match status" value="1"/>
</dbReference>
<dbReference type="STRING" id="43775.SAMN04489760_10240"/>
<proteinExistence type="predicted"/>
<dbReference type="PANTHER" id="PTHR43792:SF13">
    <property type="entry name" value="ACETYLTRANSFERASE"/>
    <property type="match status" value="1"/>
</dbReference>
<evidence type="ECO:0000313" key="2">
    <source>
        <dbReference type="EMBL" id="SEL99275.1"/>
    </source>
</evidence>
<dbReference type="EMBL" id="FOBS01000002">
    <property type="protein sequence ID" value="SEL99275.1"/>
    <property type="molecule type" value="Genomic_DNA"/>
</dbReference>
<organism evidence="2 3">
    <name type="scientific">Syntrophus gentianae</name>
    <dbReference type="NCBI Taxonomy" id="43775"/>
    <lineage>
        <taxon>Bacteria</taxon>
        <taxon>Pseudomonadati</taxon>
        <taxon>Thermodesulfobacteriota</taxon>
        <taxon>Syntrophia</taxon>
        <taxon>Syntrophales</taxon>
        <taxon>Syntrophaceae</taxon>
        <taxon>Syntrophus</taxon>
    </lineage>
</organism>
<dbReference type="InterPro" id="IPR000182">
    <property type="entry name" value="GNAT_dom"/>
</dbReference>
<protein>
    <submittedName>
        <fullName evidence="2">Protein N-acetyltransferase, RimJ/RimL family</fullName>
    </submittedName>
</protein>
<dbReference type="Gene3D" id="3.40.630.30">
    <property type="match status" value="1"/>
</dbReference>
<keyword evidence="2" id="KW-0808">Transferase</keyword>
<reference evidence="2 3" key="1">
    <citation type="submission" date="2016-10" db="EMBL/GenBank/DDBJ databases">
        <authorList>
            <person name="de Groot N.N."/>
        </authorList>
    </citation>
    <scope>NUCLEOTIDE SEQUENCE [LARGE SCALE GENOMIC DNA]</scope>
    <source>
        <strain evidence="2 3">DSM 8423</strain>
    </source>
</reference>
<name>A0A1H7URG0_9BACT</name>
<gene>
    <name evidence="2" type="ORF">SAMN04489760_10240</name>
</gene>
<dbReference type="Proteomes" id="UP000198744">
    <property type="component" value="Unassembled WGS sequence"/>
</dbReference>
<dbReference type="InterPro" id="IPR051531">
    <property type="entry name" value="N-acetyltransferase"/>
</dbReference>
<evidence type="ECO:0000313" key="3">
    <source>
        <dbReference type="Proteomes" id="UP000198744"/>
    </source>
</evidence>
<dbReference type="SUPFAM" id="SSF55729">
    <property type="entry name" value="Acyl-CoA N-acyltransferases (Nat)"/>
    <property type="match status" value="1"/>
</dbReference>
<sequence>MGEAKNGRLRTNRLELTAATLDHIFAEMESSEHLVRLLETQVEPGWPPGEYDRDAQEFFGCCLKEGGMSVVGWYVWYAVRREEENQPSILVGAGGYFGPPNEGGEVEIGFSIMPSVRDHGYATEMTKALVSNAFSDLRVHKVVARTTSDNLASVKVLMKSGFRYVCQDRSGSYVFEILRS</sequence>
<dbReference type="AlphaFoldDB" id="A0A1H7URG0"/>
<dbReference type="PROSITE" id="PS51186">
    <property type="entry name" value="GNAT"/>
    <property type="match status" value="1"/>
</dbReference>
<dbReference type="GO" id="GO:0016747">
    <property type="term" value="F:acyltransferase activity, transferring groups other than amino-acyl groups"/>
    <property type="evidence" value="ECO:0007669"/>
    <property type="project" value="InterPro"/>
</dbReference>
<keyword evidence="3" id="KW-1185">Reference proteome</keyword>
<dbReference type="InterPro" id="IPR016181">
    <property type="entry name" value="Acyl_CoA_acyltransferase"/>
</dbReference>
<evidence type="ECO:0000259" key="1">
    <source>
        <dbReference type="PROSITE" id="PS51186"/>
    </source>
</evidence>
<feature type="domain" description="N-acetyltransferase" evidence="1">
    <location>
        <begin position="23"/>
        <end position="180"/>
    </location>
</feature>
<accession>A0A1H7URG0</accession>
<dbReference type="PANTHER" id="PTHR43792">
    <property type="entry name" value="GNAT FAMILY, PUTATIVE (AFU_ORTHOLOGUE AFUA_3G00765)-RELATED-RELATED"/>
    <property type="match status" value="1"/>
</dbReference>